<keyword evidence="8" id="KW-0677">Repeat</keyword>
<dbReference type="GO" id="GO:0004746">
    <property type="term" value="F:riboflavin synthase activity"/>
    <property type="evidence" value="ECO:0007669"/>
    <property type="project" value="UniProtKB-EC"/>
</dbReference>
<dbReference type="InterPro" id="IPR023366">
    <property type="entry name" value="ATP_synth_asu-like_sf"/>
</dbReference>
<accession>A0ABU5SVY4</accession>
<dbReference type="PANTHER" id="PTHR21098">
    <property type="entry name" value="RIBOFLAVIN SYNTHASE ALPHA CHAIN"/>
    <property type="match status" value="1"/>
</dbReference>
<dbReference type="Gene3D" id="2.40.30.20">
    <property type="match status" value="2"/>
</dbReference>
<evidence type="ECO:0000256" key="3">
    <source>
        <dbReference type="ARBA" id="ARBA00004887"/>
    </source>
</evidence>
<dbReference type="EMBL" id="JAYGHY010000014">
    <property type="protein sequence ID" value="MEA5442212.1"/>
    <property type="molecule type" value="Genomic_DNA"/>
</dbReference>
<evidence type="ECO:0000313" key="13">
    <source>
        <dbReference type="Proteomes" id="UP001302329"/>
    </source>
</evidence>
<dbReference type="NCBIfam" id="NF006767">
    <property type="entry name" value="PRK09289.1"/>
    <property type="match status" value="1"/>
</dbReference>
<reference evidence="12 13" key="1">
    <citation type="submission" date="2023-12" db="EMBL/GenBank/DDBJ databases">
        <title>Baltic Sea Cyanobacteria.</title>
        <authorList>
            <person name="Delbaje E."/>
            <person name="Fewer D.P."/>
            <person name="Shishido T.K."/>
        </authorList>
    </citation>
    <scope>NUCLEOTIDE SEQUENCE [LARGE SCALE GENOMIC DNA]</scope>
    <source>
        <strain evidence="12 13">UHCC 0281</strain>
    </source>
</reference>
<evidence type="ECO:0000256" key="9">
    <source>
        <dbReference type="NCBIfam" id="TIGR00187"/>
    </source>
</evidence>
<keyword evidence="7 12" id="KW-0808">Transferase</keyword>
<dbReference type="CDD" id="cd00402">
    <property type="entry name" value="Riboflavin_synthase_like"/>
    <property type="match status" value="1"/>
</dbReference>
<evidence type="ECO:0000256" key="7">
    <source>
        <dbReference type="ARBA" id="ARBA00022679"/>
    </source>
</evidence>
<evidence type="ECO:0000256" key="10">
    <source>
        <dbReference type="PROSITE-ProRule" id="PRU00524"/>
    </source>
</evidence>
<dbReference type="EC" id="2.5.1.9" evidence="4 9"/>
<proteinExistence type="predicted"/>
<dbReference type="SUPFAM" id="SSF63380">
    <property type="entry name" value="Riboflavin synthase domain-like"/>
    <property type="match status" value="2"/>
</dbReference>
<dbReference type="Pfam" id="PF00677">
    <property type="entry name" value="Lum_binding"/>
    <property type="match status" value="2"/>
</dbReference>
<dbReference type="InterPro" id="IPR026017">
    <property type="entry name" value="Lumazine-bd_dom"/>
</dbReference>
<dbReference type="NCBIfam" id="TIGR00187">
    <property type="entry name" value="ribE"/>
    <property type="match status" value="1"/>
</dbReference>
<organism evidence="12 13">
    <name type="scientific">Cyanobium gracile UHCC 0281</name>
    <dbReference type="NCBI Taxonomy" id="3110309"/>
    <lineage>
        <taxon>Bacteria</taxon>
        <taxon>Bacillati</taxon>
        <taxon>Cyanobacteriota</taxon>
        <taxon>Cyanophyceae</taxon>
        <taxon>Synechococcales</taxon>
        <taxon>Prochlorococcaceae</taxon>
        <taxon>Cyanobium</taxon>
    </lineage>
</organism>
<dbReference type="PANTHER" id="PTHR21098:SF12">
    <property type="entry name" value="RIBOFLAVIN SYNTHASE"/>
    <property type="match status" value="1"/>
</dbReference>
<feature type="repeat" description="Lumazine-binding" evidence="10">
    <location>
        <begin position="91"/>
        <end position="190"/>
    </location>
</feature>
<dbReference type="RefSeq" id="WP_323356295.1">
    <property type="nucleotide sequence ID" value="NZ_JAYGHY010000014.1"/>
</dbReference>
<keyword evidence="13" id="KW-1185">Reference proteome</keyword>
<comment type="catalytic activity">
    <reaction evidence="1">
        <text>2 6,7-dimethyl-8-(1-D-ribityl)lumazine + H(+) = 5-amino-6-(D-ribitylamino)uracil + riboflavin</text>
        <dbReference type="Rhea" id="RHEA:20772"/>
        <dbReference type="ChEBI" id="CHEBI:15378"/>
        <dbReference type="ChEBI" id="CHEBI:15934"/>
        <dbReference type="ChEBI" id="CHEBI:57986"/>
        <dbReference type="ChEBI" id="CHEBI:58201"/>
        <dbReference type="EC" id="2.5.1.9"/>
    </reaction>
</comment>
<dbReference type="InterPro" id="IPR001783">
    <property type="entry name" value="Lumazine-bd"/>
</dbReference>
<evidence type="ECO:0000256" key="8">
    <source>
        <dbReference type="ARBA" id="ARBA00022737"/>
    </source>
</evidence>
<gene>
    <name evidence="12" type="ORF">VB739_06575</name>
</gene>
<dbReference type="Proteomes" id="UP001302329">
    <property type="component" value="Unassembled WGS sequence"/>
</dbReference>
<comment type="function">
    <text evidence="2">Catalyzes the dismutation of two molecules of 6,7-dimethyl-8-ribityllumazine, resulting in the formation of riboflavin and 5-amino-6-(D-ribitylamino)uracil.</text>
</comment>
<dbReference type="PIRSF" id="PIRSF000498">
    <property type="entry name" value="Riboflavin_syn_A"/>
    <property type="match status" value="1"/>
</dbReference>
<evidence type="ECO:0000256" key="2">
    <source>
        <dbReference type="ARBA" id="ARBA00002803"/>
    </source>
</evidence>
<feature type="repeat" description="Lumazine-binding" evidence="10">
    <location>
        <begin position="1"/>
        <end position="90"/>
    </location>
</feature>
<dbReference type="InterPro" id="IPR017938">
    <property type="entry name" value="Riboflavin_synthase-like_b-brl"/>
</dbReference>
<feature type="domain" description="Lumazine-binding" evidence="11">
    <location>
        <begin position="1"/>
        <end position="90"/>
    </location>
</feature>
<sequence length="213" mass="22615">MFTGLVQTIGRLERSPAGVRVRTDLSPLALGDSVAVDGVCLTVAELFADGFRADVSAETLGRSTLAERAAGGGWVNLEPALRLVDRLGGHLVSGHVDGLGEITAIQRQPDSWRLEVAWQDPAYGRYVCEKASVALDGISLTVAGCEADGSRFWIAVIPTTWSATTLAGRRVGETVNLEADLLAKYTERLLRPAGTATPETTLSSAWLAEHGWG</sequence>
<keyword evidence="6" id="KW-0686">Riboflavin biosynthesis</keyword>
<comment type="caution">
    <text evidence="12">The sequence shown here is derived from an EMBL/GenBank/DDBJ whole genome shotgun (WGS) entry which is preliminary data.</text>
</comment>
<evidence type="ECO:0000256" key="5">
    <source>
        <dbReference type="ARBA" id="ARBA00013950"/>
    </source>
</evidence>
<evidence type="ECO:0000256" key="1">
    <source>
        <dbReference type="ARBA" id="ARBA00000968"/>
    </source>
</evidence>
<name>A0ABU5SVY4_9CYAN</name>
<evidence type="ECO:0000256" key="6">
    <source>
        <dbReference type="ARBA" id="ARBA00022619"/>
    </source>
</evidence>
<protein>
    <recommendedName>
        <fullName evidence="5 9">Riboflavin synthase</fullName>
        <ecNumber evidence="4 9">2.5.1.9</ecNumber>
    </recommendedName>
</protein>
<evidence type="ECO:0000259" key="11">
    <source>
        <dbReference type="PROSITE" id="PS51177"/>
    </source>
</evidence>
<evidence type="ECO:0000313" key="12">
    <source>
        <dbReference type="EMBL" id="MEA5442212.1"/>
    </source>
</evidence>
<evidence type="ECO:0000256" key="4">
    <source>
        <dbReference type="ARBA" id="ARBA00012827"/>
    </source>
</evidence>
<feature type="domain" description="Lumazine-binding" evidence="11">
    <location>
        <begin position="91"/>
        <end position="190"/>
    </location>
</feature>
<dbReference type="PROSITE" id="PS51177">
    <property type="entry name" value="LUMAZINE_BIND"/>
    <property type="match status" value="2"/>
</dbReference>
<comment type="pathway">
    <text evidence="3">Cofactor biosynthesis; riboflavin biosynthesis; riboflavin from 2-hydroxy-3-oxobutyl phosphate and 5-amino-6-(D-ribitylamino)uracil: step 2/2.</text>
</comment>